<evidence type="ECO:0000256" key="1">
    <source>
        <dbReference type="SAM" id="MobiDB-lite"/>
    </source>
</evidence>
<comment type="caution">
    <text evidence="3">The sequence shown here is derived from an EMBL/GenBank/DDBJ whole genome shotgun (WGS) entry which is preliminary data.</text>
</comment>
<gene>
    <name evidence="3" type="ORF">FRX57_04560</name>
</gene>
<feature type="transmembrane region" description="Helical" evidence="2">
    <location>
        <begin position="62"/>
        <end position="79"/>
    </location>
</feature>
<organism evidence="3 4">
    <name type="scientific">Streptococcus cuniculipharyngis</name>
    <dbReference type="NCBI Taxonomy" id="1562651"/>
    <lineage>
        <taxon>Bacteria</taxon>
        <taxon>Bacillati</taxon>
        <taxon>Bacillota</taxon>
        <taxon>Bacilli</taxon>
        <taxon>Lactobacillales</taxon>
        <taxon>Streptococcaceae</taxon>
        <taxon>Streptococcus</taxon>
    </lineage>
</organism>
<feature type="transmembrane region" description="Helical" evidence="2">
    <location>
        <begin position="124"/>
        <end position="143"/>
    </location>
</feature>
<accession>A0A5C5SE14</accession>
<keyword evidence="4" id="KW-1185">Reference proteome</keyword>
<feature type="transmembrane region" description="Helical" evidence="2">
    <location>
        <begin position="163"/>
        <end position="193"/>
    </location>
</feature>
<name>A0A5C5SE14_9STRE</name>
<evidence type="ECO:0000256" key="2">
    <source>
        <dbReference type="SAM" id="Phobius"/>
    </source>
</evidence>
<keyword evidence="2" id="KW-0472">Membrane</keyword>
<reference evidence="3 4" key="1">
    <citation type="submission" date="2019-08" db="EMBL/GenBank/DDBJ databases">
        <authorList>
            <person name="Lei W."/>
        </authorList>
    </citation>
    <scope>NUCLEOTIDE SEQUENCE [LARGE SCALE GENOMIC DNA]</scope>
    <source>
        <strain evidence="3 4">CCUG 66496</strain>
    </source>
</reference>
<keyword evidence="2" id="KW-0812">Transmembrane</keyword>
<feature type="transmembrane region" description="Helical" evidence="2">
    <location>
        <begin position="99"/>
        <end position="117"/>
    </location>
</feature>
<evidence type="ECO:0000313" key="3">
    <source>
        <dbReference type="EMBL" id="TWS98208.1"/>
    </source>
</evidence>
<keyword evidence="2" id="KW-1133">Transmembrane helix</keyword>
<dbReference type="EMBL" id="VOHL01000002">
    <property type="protein sequence ID" value="TWS98208.1"/>
    <property type="molecule type" value="Genomic_DNA"/>
</dbReference>
<dbReference type="AlphaFoldDB" id="A0A5C5SE14"/>
<evidence type="ECO:0000313" key="4">
    <source>
        <dbReference type="Proteomes" id="UP000317430"/>
    </source>
</evidence>
<protein>
    <submittedName>
        <fullName evidence="3">Uncharacterized protein</fullName>
    </submittedName>
</protein>
<sequence>MSNNDYVKPPNKSTDSYVPPIREKQSHIASPSLKDKKKTSSNILSTRSTKIQELIQHFGKNYFILCYLVAIVFYIYFWIKGLSSSLDSNPYTIQQYPVHFILVIILFISNIILFPIAIRPLYHYVRLAFIGIMRLILPDAYITKSGNFFFVDDTTKTIYGCTQFFLLLSIVFLSAILLTFNFIPATAYLIYFFKFRKR</sequence>
<proteinExistence type="predicted"/>
<feature type="region of interest" description="Disordered" evidence="1">
    <location>
        <begin position="1"/>
        <end position="41"/>
    </location>
</feature>
<dbReference type="RefSeq" id="WP_146567160.1">
    <property type="nucleotide sequence ID" value="NZ_VOHL01000002.1"/>
</dbReference>
<dbReference type="Proteomes" id="UP000317430">
    <property type="component" value="Unassembled WGS sequence"/>
</dbReference>
<feature type="compositionally biased region" description="Polar residues" evidence="1">
    <location>
        <begin position="1"/>
        <end position="16"/>
    </location>
</feature>